<keyword evidence="4" id="KW-1185">Reference proteome</keyword>
<gene>
    <name evidence="3" type="ORF">SAMN05216333_1265</name>
</gene>
<feature type="region of interest" description="Disordered" evidence="1">
    <location>
        <begin position="97"/>
        <end position="130"/>
    </location>
</feature>
<dbReference type="EMBL" id="FODO01000026">
    <property type="protein sequence ID" value="SEO92023.1"/>
    <property type="molecule type" value="Genomic_DNA"/>
</dbReference>
<dbReference type="InterPro" id="IPR011083">
    <property type="entry name" value="Phage_tail_collar_dom"/>
</dbReference>
<name>A0A1H8TNB7_9PROT</name>
<dbReference type="Proteomes" id="UP000198814">
    <property type="component" value="Unassembled WGS sequence"/>
</dbReference>
<sequence>MSDPYIGEIRSFGFNFAPVGWAQCNGQLLPIASNTALFSILGTTYGGDGKSTFALPNLQGNVVMGAGQGGGLSKRVLGESGGTATETLTIQQIPSHSHPANAQAGNGNKPAPAGNFWAQDLGGSKEYGDSGPAQMAAGTITATGGGQAHDNLQPYLVLNFCIALRGVFPPRS</sequence>
<evidence type="ECO:0000259" key="2">
    <source>
        <dbReference type="Pfam" id="PF07484"/>
    </source>
</evidence>
<dbReference type="SUPFAM" id="SSF88874">
    <property type="entry name" value="Receptor-binding domain of short tail fibre protein gp12"/>
    <property type="match status" value="1"/>
</dbReference>
<feature type="domain" description="Phage tail collar" evidence="2">
    <location>
        <begin position="7"/>
        <end position="63"/>
    </location>
</feature>
<dbReference type="AlphaFoldDB" id="A0A1H8TNB7"/>
<proteinExistence type="predicted"/>
<evidence type="ECO:0000313" key="3">
    <source>
        <dbReference type="EMBL" id="SEO92023.1"/>
    </source>
</evidence>
<dbReference type="Gene3D" id="3.90.1340.10">
    <property type="entry name" value="Phage tail collar domain"/>
    <property type="match status" value="1"/>
</dbReference>
<dbReference type="InterPro" id="IPR037053">
    <property type="entry name" value="Phage_tail_collar_dom_sf"/>
</dbReference>
<dbReference type="OrthoDB" id="8613813at2"/>
<feature type="compositionally biased region" description="Polar residues" evidence="1">
    <location>
        <begin position="97"/>
        <end position="106"/>
    </location>
</feature>
<accession>A0A1H8TNB7</accession>
<dbReference type="RefSeq" id="WP_090321578.1">
    <property type="nucleotide sequence ID" value="NZ_FNOE01000029.1"/>
</dbReference>
<dbReference type="STRING" id="42354.SAMN05216333_1265"/>
<protein>
    <submittedName>
        <fullName evidence="3">Microcystin-dependent protein</fullName>
    </submittedName>
</protein>
<organism evidence="3 4">
    <name type="scientific">Nitrosomonas oligotropha</name>
    <dbReference type="NCBI Taxonomy" id="42354"/>
    <lineage>
        <taxon>Bacteria</taxon>
        <taxon>Pseudomonadati</taxon>
        <taxon>Pseudomonadota</taxon>
        <taxon>Betaproteobacteria</taxon>
        <taxon>Nitrosomonadales</taxon>
        <taxon>Nitrosomonadaceae</taxon>
        <taxon>Nitrosomonas</taxon>
    </lineage>
</organism>
<dbReference type="Pfam" id="PF07484">
    <property type="entry name" value="Collar"/>
    <property type="match status" value="1"/>
</dbReference>
<evidence type="ECO:0000313" key="4">
    <source>
        <dbReference type="Proteomes" id="UP000198814"/>
    </source>
</evidence>
<evidence type="ECO:0000256" key="1">
    <source>
        <dbReference type="SAM" id="MobiDB-lite"/>
    </source>
</evidence>
<reference evidence="4" key="1">
    <citation type="submission" date="2016-10" db="EMBL/GenBank/DDBJ databases">
        <authorList>
            <person name="Varghese N."/>
            <person name="Submissions S."/>
        </authorList>
    </citation>
    <scope>NUCLEOTIDE SEQUENCE [LARGE SCALE GENOMIC DNA]</scope>
    <source>
        <strain evidence="4">Nm76</strain>
    </source>
</reference>